<reference evidence="1 2" key="1">
    <citation type="submission" date="2016-10" db="EMBL/GenBank/DDBJ databases">
        <authorList>
            <person name="de Groot N.N."/>
        </authorList>
    </citation>
    <scope>NUCLEOTIDE SEQUENCE [LARGE SCALE GENOMIC DNA]</scope>
    <source>
        <strain evidence="1 2">A52C2</strain>
    </source>
</reference>
<protein>
    <submittedName>
        <fullName evidence="1">Uncharacterized protein</fullName>
    </submittedName>
</protein>
<evidence type="ECO:0000313" key="2">
    <source>
        <dbReference type="Proteomes" id="UP000199647"/>
    </source>
</evidence>
<evidence type="ECO:0000313" key="1">
    <source>
        <dbReference type="EMBL" id="SEQ83682.1"/>
    </source>
</evidence>
<proteinExistence type="predicted"/>
<dbReference type="AlphaFoldDB" id="A0A1H9JA41"/>
<organism evidence="1 2">
    <name type="scientific">Faunimonas pinastri</name>
    <dbReference type="NCBI Taxonomy" id="1855383"/>
    <lineage>
        <taxon>Bacteria</taxon>
        <taxon>Pseudomonadati</taxon>
        <taxon>Pseudomonadota</taxon>
        <taxon>Alphaproteobacteria</taxon>
        <taxon>Hyphomicrobiales</taxon>
        <taxon>Afifellaceae</taxon>
        <taxon>Faunimonas</taxon>
    </lineage>
</organism>
<dbReference type="OrthoDB" id="9816323at2"/>
<dbReference type="EMBL" id="FOFG01000008">
    <property type="protein sequence ID" value="SEQ83682.1"/>
    <property type="molecule type" value="Genomic_DNA"/>
</dbReference>
<name>A0A1H9JA41_9HYPH</name>
<accession>A0A1H9JA41</accession>
<dbReference type="RefSeq" id="WP_092496826.1">
    <property type="nucleotide sequence ID" value="NZ_FOFG01000008.1"/>
</dbReference>
<dbReference type="STRING" id="1855383.SAMN05216548_10853"/>
<keyword evidence="2" id="KW-1185">Reference proteome</keyword>
<sequence>MKIGVRKPSIRKSIAARTSLKRTVQNELGLKAPRGYGWITHPRKALYNRIYNRTTVSFWSLLSRFIRAMTSGR</sequence>
<dbReference type="Proteomes" id="UP000199647">
    <property type="component" value="Unassembled WGS sequence"/>
</dbReference>
<gene>
    <name evidence="1" type="ORF">SAMN05216548_10853</name>
</gene>